<accession>A0A5J4V055</accession>
<dbReference type="AlphaFoldDB" id="A0A5J4V055"/>
<proteinExistence type="predicted"/>
<evidence type="ECO:0000313" key="3">
    <source>
        <dbReference type="Proteomes" id="UP000324800"/>
    </source>
</evidence>
<organism evidence="2 3">
    <name type="scientific">Streblomastix strix</name>
    <dbReference type="NCBI Taxonomy" id="222440"/>
    <lineage>
        <taxon>Eukaryota</taxon>
        <taxon>Metamonada</taxon>
        <taxon>Preaxostyla</taxon>
        <taxon>Oxymonadida</taxon>
        <taxon>Streblomastigidae</taxon>
        <taxon>Streblomastix</taxon>
    </lineage>
</organism>
<reference evidence="2 3" key="1">
    <citation type="submission" date="2019-03" db="EMBL/GenBank/DDBJ databases">
        <title>Single cell metagenomics reveals metabolic interactions within the superorganism composed of flagellate Streblomastix strix and complex community of Bacteroidetes bacteria on its surface.</title>
        <authorList>
            <person name="Treitli S.C."/>
            <person name="Kolisko M."/>
            <person name="Husnik F."/>
            <person name="Keeling P."/>
            <person name="Hampl V."/>
        </authorList>
    </citation>
    <scope>NUCLEOTIDE SEQUENCE [LARGE SCALE GENOMIC DNA]</scope>
    <source>
        <strain evidence="2">ST1C</strain>
    </source>
</reference>
<evidence type="ECO:0000256" key="1">
    <source>
        <dbReference type="SAM" id="MobiDB-lite"/>
    </source>
</evidence>
<evidence type="ECO:0000313" key="2">
    <source>
        <dbReference type="EMBL" id="KAA6375415.1"/>
    </source>
</evidence>
<sequence>MLGGSGSNQCYYSCQLIEVEFEDDYEEFDFAAGLVQELDKLKLKLFEIDGYGSRIYSLIQKNYCLVDKQDEEGEEEYEEGQGDYINQSDEGVANKQSGLADLDYIED</sequence>
<dbReference type="EMBL" id="SNRW01011241">
    <property type="protein sequence ID" value="KAA6375415.1"/>
    <property type="molecule type" value="Genomic_DNA"/>
</dbReference>
<gene>
    <name evidence="2" type="ORF">EZS28_029058</name>
</gene>
<feature type="region of interest" description="Disordered" evidence="1">
    <location>
        <begin position="70"/>
        <end position="89"/>
    </location>
</feature>
<name>A0A5J4V055_9EUKA</name>
<dbReference type="Proteomes" id="UP000324800">
    <property type="component" value="Unassembled WGS sequence"/>
</dbReference>
<protein>
    <submittedName>
        <fullName evidence="2">Uncharacterized protein</fullName>
    </submittedName>
</protein>
<feature type="compositionally biased region" description="Acidic residues" evidence="1">
    <location>
        <begin position="70"/>
        <end position="81"/>
    </location>
</feature>
<comment type="caution">
    <text evidence="2">The sequence shown here is derived from an EMBL/GenBank/DDBJ whole genome shotgun (WGS) entry which is preliminary data.</text>
</comment>